<name>A0ABT0R1V5_9MICO</name>
<dbReference type="InterPro" id="IPR028087">
    <property type="entry name" value="Tad_N"/>
</dbReference>
<evidence type="ECO:0000313" key="3">
    <source>
        <dbReference type="EMBL" id="MCL6423913.1"/>
    </source>
</evidence>
<evidence type="ECO:0000256" key="1">
    <source>
        <dbReference type="SAM" id="Phobius"/>
    </source>
</evidence>
<accession>A0ABT0R1V5</accession>
<protein>
    <submittedName>
        <fullName evidence="3">Tad domain-containing protein</fullName>
    </submittedName>
</protein>
<keyword evidence="1" id="KW-0812">Transmembrane</keyword>
<dbReference type="EMBL" id="JAKNCJ010000006">
    <property type="protein sequence ID" value="MCL6423913.1"/>
    <property type="molecule type" value="Genomic_DNA"/>
</dbReference>
<dbReference type="Pfam" id="PF13400">
    <property type="entry name" value="Tad"/>
    <property type="match status" value="1"/>
</dbReference>
<keyword evidence="1" id="KW-1133">Transmembrane helix</keyword>
<comment type="caution">
    <text evidence="3">The sequence shown here is derived from an EMBL/GenBank/DDBJ whole genome shotgun (WGS) entry which is preliminary data.</text>
</comment>
<dbReference type="Proteomes" id="UP001203761">
    <property type="component" value="Unassembled WGS sequence"/>
</dbReference>
<gene>
    <name evidence="3" type="ORF">Bequi_11080</name>
</gene>
<dbReference type="RefSeq" id="WP_249737994.1">
    <property type="nucleotide sequence ID" value="NZ_JAKNCJ010000006.1"/>
</dbReference>
<organism evidence="3 4">
    <name type="scientific">Brachybacterium equifaecis</name>
    <dbReference type="NCBI Taxonomy" id="2910770"/>
    <lineage>
        <taxon>Bacteria</taxon>
        <taxon>Bacillati</taxon>
        <taxon>Actinomycetota</taxon>
        <taxon>Actinomycetes</taxon>
        <taxon>Micrococcales</taxon>
        <taxon>Dermabacteraceae</taxon>
        <taxon>Brachybacterium</taxon>
    </lineage>
</organism>
<feature type="transmembrane region" description="Helical" evidence="1">
    <location>
        <begin position="6"/>
        <end position="27"/>
    </location>
</feature>
<proteinExistence type="predicted"/>
<sequence>MTILTVGVIIVILMVLAVGTAITGVHLERNRLQSTADGAALVASQAYDPQSLYGSGGSEVRVSERDARAAAEAYLAAYPVGSARTRDVRIEQVDVGADGTVRVVLAAQTDPPLIGWVTRIGWVSVGISATGSARSR</sequence>
<keyword evidence="4" id="KW-1185">Reference proteome</keyword>
<keyword evidence="1" id="KW-0472">Membrane</keyword>
<evidence type="ECO:0000313" key="4">
    <source>
        <dbReference type="Proteomes" id="UP001203761"/>
    </source>
</evidence>
<feature type="domain" description="Putative Flp pilus-assembly TadG-like N-terminal" evidence="2">
    <location>
        <begin position="1"/>
        <end position="44"/>
    </location>
</feature>
<reference evidence="3" key="1">
    <citation type="submission" date="2022-02" db="EMBL/GenBank/DDBJ databases">
        <authorList>
            <person name="Lee M."/>
            <person name="Kim S.-J."/>
            <person name="Jung M.-Y."/>
        </authorList>
    </citation>
    <scope>NUCLEOTIDE SEQUENCE</scope>
    <source>
        <strain evidence="3">JHP9</strain>
    </source>
</reference>
<evidence type="ECO:0000259" key="2">
    <source>
        <dbReference type="Pfam" id="PF13400"/>
    </source>
</evidence>